<gene>
    <name evidence="6" type="ORF">M9Y10_022433</name>
</gene>
<evidence type="ECO:0000256" key="2">
    <source>
        <dbReference type="ARBA" id="ARBA00005988"/>
    </source>
</evidence>
<accession>A0ABR2KU74</accession>
<dbReference type="PANTHER" id="PTHR12756">
    <property type="entry name" value="CYTOSOLIC CARBOXYPEPTIDASE"/>
    <property type="match status" value="1"/>
</dbReference>
<dbReference type="Gene3D" id="3.40.630.10">
    <property type="entry name" value="Zn peptidases"/>
    <property type="match status" value="1"/>
</dbReference>
<comment type="similarity">
    <text evidence="2 3">Belongs to the peptidase M14 family.</text>
</comment>
<dbReference type="Proteomes" id="UP001470230">
    <property type="component" value="Unassembled WGS sequence"/>
</dbReference>
<organism evidence="6 7">
    <name type="scientific">Tritrichomonas musculus</name>
    <dbReference type="NCBI Taxonomy" id="1915356"/>
    <lineage>
        <taxon>Eukaryota</taxon>
        <taxon>Metamonada</taxon>
        <taxon>Parabasalia</taxon>
        <taxon>Tritrichomonadida</taxon>
        <taxon>Tritrichomonadidae</taxon>
        <taxon>Tritrichomonas</taxon>
    </lineage>
</organism>
<dbReference type="PROSITE" id="PS52035">
    <property type="entry name" value="PEPTIDASE_M14"/>
    <property type="match status" value="1"/>
</dbReference>
<dbReference type="SUPFAM" id="SSF53187">
    <property type="entry name" value="Zn-dependent exopeptidases"/>
    <property type="match status" value="1"/>
</dbReference>
<dbReference type="Pfam" id="PF00246">
    <property type="entry name" value="Peptidase_M14"/>
    <property type="match status" value="1"/>
</dbReference>
<feature type="domain" description="Peptidase M14" evidence="5">
    <location>
        <begin position="191"/>
        <end position="514"/>
    </location>
</feature>
<proteinExistence type="inferred from homology"/>
<evidence type="ECO:0000256" key="1">
    <source>
        <dbReference type="ARBA" id="ARBA00001947"/>
    </source>
</evidence>
<evidence type="ECO:0000313" key="7">
    <source>
        <dbReference type="Proteomes" id="UP001470230"/>
    </source>
</evidence>
<protein>
    <recommendedName>
        <fullName evidence="5">Peptidase M14 domain-containing protein</fullName>
    </recommendedName>
</protein>
<dbReference type="EMBL" id="JAPFFF010000003">
    <property type="protein sequence ID" value="KAK8894002.1"/>
    <property type="molecule type" value="Genomic_DNA"/>
</dbReference>
<dbReference type="Gene3D" id="2.60.40.3120">
    <property type="match status" value="1"/>
</dbReference>
<feature type="compositionally biased region" description="Polar residues" evidence="4">
    <location>
        <begin position="22"/>
        <end position="32"/>
    </location>
</feature>
<dbReference type="PANTHER" id="PTHR12756:SF45">
    <property type="entry name" value="CYTOSOLIC CARBOXYPEPTIDASE NNA1"/>
    <property type="match status" value="1"/>
</dbReference>
<feature type="region of interest" description="Disordered" evidence="4">
    <location>
        <begin position="18"/>
        <end position="40"/>
    </location>
</feature>
<name>A0ABR2KU74_9EUKA</name>
<evidence type="ECO:0000256" key="4">
    <source>
        <dbReference type="SAM" id="MobiDB-lite"/>
    </source>
</evidence>
<dbReference type="InterPro" id="IPR050821">
    <property type="entry name" value="Cytosolic_carboxypeptidase"/>
</dbReference>
<dbReference type="Pfam" id="PF18027">
    <property type="entry name" value="Pepdidase_M14_N"/>
    <property type="match status" value="1"/>
</dbReference>
<comment type="caution">
    <text evidence="6">The sequence shown here is derived from an EMBL/GenBank/DDBJ whole genome shotgun (WGS) entry which is preliminary data.</text>
</comment>
<evidence type="ECO:0000256" key="3">
    <source>
        <dbReference type="PROSITE-ProRule" id="PRU01379"/>
    </source>
</evidence>
<evidence type="ECO:0000259" key="5">
    <source>
        <dbReference type="PROSITE" id="PS52035"/>
    </source>
</evidence>
<keyword evidence="7" id="KW-1185">Reference proteome</keyword>
<dbReference type="InterPro" id="IPR000834">
    <property type="entry name" value="Peptidase_M14"/>
</dbReference>
<reference evidence="6 7" key="1">
    <citation type="submission" date="2024-04" db="EMBL/GenBank/DDBJ databases">
        <title>Tritrichomonas musculus Genome.</title>
        <authorList>
            <person name="Alves-Ferreira E."/>
            <person name="Grigg M."/>
            <person name="Lorenzi H."/>
            <person name="Galac M."/>
        </authorList>
    </citation>
    <scope>NUCLEOTIDE SEQUENCE [LARGE SCALE GENOMIC DNA]</scope>
    <source>
        <strain evidence="6 7">EAF2021</strain>
    </source>
</reference>
<sequence length="587" mass="67255">MSKRPDYQCKPKLRLQKPISLQFPNNHPSSPLQPYEFHDPSSEELKRSQNLVYDPLTATNIPTGPKFSGDFECGNLGQVFLLGPREYEIHMLPDPNENKTMQWFFFKVEGLDPGQYNFTIVGFYRSCNLHWKGSKPVVYSENAANKNGIGWQRFGENMNYFKFKTGKFSEWALQFTFTITERDTLYFAHAYPYTYTDLNNFLNSKTSFPFFSEDPSLYKISTLCKTVGGIPVPAIFWDADKQKCLDISTLYDHKKVVHEPPKIRVESVTEFSEALLEILRSWRDTGKPQLPSGKIYNTKPVCIICARTHPGETNSSYAMEGFLTILFGNSSLGKTLRTNFSWLLIPMINPDGVICGFYRPSLSGFDVNRVWVSPDENLSPVAYNTLSLLDSLQKTRPLIFFLDFHGHTAACNSFVYGFMNEENNDLFSAERVFPLLMTKYSPLFSNEMCSFLKQKQYEGTMRVVVRRRFLVLFAYTLEMSYGGCDFGPRRNTQFTPTDYRSIGDATAHAICDLLLNPSSLAAKEAMMLLPPPEEKEKEEFDVNAHISIQGQTRESKPSFFSFNPNDFSSEKPDQVNLVLNQMVRENK</sequence>
<evidence type="ECO:0000313" key="6">
    <source>
        <dbReference type="EMBL" id="KAK8894002.1"/>
    </source>
</evidence>
<dbReference type="InterPro" id="IPR040626">
    <property type="entry name" value="Pepdidase_M14_N"/>
</dbReference>
<feature type="active site" description="Proton donor/acceptor" evidence="3">
    <location>
        <position position="478"/>
    </location>
</feature>
<comment type="cofactor">
    <cofactor evidence="1">
        <name>Zn(2+)</name>
        <dbReference type="ChEBI" id="CHEBI:29105"/>
    </cofactor>
</comment>